<dbReference type="GO" id="GO:0032259">
    <property type="term" value="P:methylation"/>
    <property type="evidence" value="ECO:0007669"/>
    <property type="project" value="UniProtKB-KW"/>
</dbReference>
<dbReference type="OrthoDB" id="86584at2"/>
<keyword evidence="1" id="KW-0489">Methyltransferase</keyword>
<reference evidence="2" key="1">
    <citation type="submission" date="2015-05" db="EMBL/GenBank/DDBJ databases">
        <authorList>
            <consortium name="Pathogen Informatics"/>
        </authorList>
    </citation>
    <scope>NUCLEOTIDE SEQUENCE [LARGE SCALE GENOMIC DNA]</scope>
    <source>
        <strain evidence="2">M72</strain>
    </source>
</reference>
<dbReference type="NCBIfam" id="NF038110">
    <property type="entry name" value="Lys_methyl_FliB"/>
    <property type="match status" value="1"/>
</dbReference>
<proteinExistence type="predicted"/>
<name>A0A0M6WWK6_9FIRM</name>
<gene>
    <name evidence="1" type="ORF">M72_13961</name>
</gene>
<dbReference type="EMBL" id="CVRR01000060">
    <property type="protein sequence ID" value="CRL41956.1"/>
    <property type="molecule type" value="Genomic_DNA"/>
</dbReference>
<dbReference type="STRING" id="301302.ERS852420_02331"/>
<sequence length="389" mass="45793">MILRVPEYYEKFSCIASRCKDSCCAGWEIDIDEDSYAYYNSVEGKFGKRLKESMYEADPDDDGGGYRFKLKGKKRCAMLNDHNLCDLYTALGEEALCEVCTEYPRFSLIYGDVEQKALSLSCEEVGRILFERTEPEKLVDIELPGNCDDGEDDPAYVAFMEWVQQESVNILQNRTHNIPERMREFLAWCDRVQTVINYAQAKEDMSVLADWRYEDAGHELREWEQKNIEGKEKPVRALSYEDFEERFAVFADMEELDEEWVHTKEEFEKLYHKDTYEAFLTEYMRSSDYSELGYEHLLVYFVYRYLMNSIYDYDILSYAKMIVMATLVVRDMDAARFYRNGGKFTMSDRIDVARIFSKEVEHSEGNAQDLKEMCMMEEIAKVDALCRQI</sequence>
<keyword evidence="1" id="KW-0966">Cell projection</keyword>
<dbReference type="AlphaFoldDB" id="A0A0M6WWK6"/>
<keyword evidence="1" id="KW-0282">Flagellum</keyword>
<organism evidence="1 2">
    <name type="scientific">Roseburia faecis</name>
    <dbReference type="NCBI Taxonomy" id="301302"/>
    <lineage>
        <taxon>Bacteria</taxon>
        <taxon>Bacillati</taxon>
        <taxon>Bacillota</taxon>
        <taxon>Clostridia</taxon>
        <taxon>Lachnospirales</taxon>
        <taxon>Lachnospiraceae</taxon>
        <taxon>Roseburia</taxon>
    </lineage>
</organism>
<protein>
    <submittedName>
        <fullName evidence="1">Flagellin lysine-N-methylase</fullName>
    </submittedName>
</protein>
<dbReference type="RefSeq" id="WP_055068589.1">
    <property type="nucleotide sequence ID" value="NZ_CP173697.1"/>
</dbReference>
<keyword evidence="1" id="KW-0808">Transferase</keyword>
<keyword evidence="2" id="KW-1185">Reference proteome</keyword>
<evidence type="ECO:0000313" key="1">
    <source>
        <dbReference type="EMBL" id="CRL41956.1"/>
    </source>
</evidence>
<accession>A0A0M6WWK6</accession>
<dbReference type="GO" id="GO:0008168">
    <property type="term" value="F:methyltransferase activity"/>
    <property type="evidence" value="ECO:0007669"/>
    <property type="project" value="UniProtKB-KW"/>
</dbReference>
<dbReference type="Proteomes" id="UP000049979">
    <property type="component" value="Unassembled WGS sequence"/>
</dbReference>
<evidence type="ECO:0000313" key="2">
    <source>
        <dbReference type="Proteomes" id="UP000049979"/>
    </source>
</evidence>
<keyword evidence="1" id="KW-0969">Cilium</keyword>